<dbReference type="RefSeq" id="WP_101175633.1">
    <property type="nucleotide sequence ID" value="NZ_PISE01000007.1"/>
</dbReference>
<protein>
    <recommendedName>
        <fullName evidence="2">adenine deaminase</fullName>
        <ecNumber evidence="2">3.5.4.2</ecNumber>
    </recommendedName>
</protein>
<dbReference type="EMBL" id="PISE01000007">
    <property type="protein sequence ID" value="PKG25146.1"/>
    <property type="molecule type" value="Genomic_DNA"/>
</dbReference>
<evidence type="ECO:0000259" key="5">
    <source>
        <dbReference type="Pfam" id="PF01979"/>
    </source>
</evidence>
<dbReference type="EC" id="3.5.4.2" evidence="2"/>
<dbReference type="PANTHER" id="PTHR11113">
    <property type="entry name" value="N-ACETYLGLUCOSAMINE-6-PHOSPHATE DEACETYLASE"/>
    <property type="match status" value="1"/>
</dbReference>
<dbReference type="InterPro" id="IPR032466">
    <property type="entry name" value="Metal_Hydrolase"/>
</dbReference>
<dbReference type="Pfam" id="PF13382">
    <property type="entry name" value="Adenine_deam_C"/>
    <property type="match status" value="1"/>
</dbReference>
<dbReference type="InterPro" id="IPR011059">
    <property type="entry name" value="Metal-dep_hydrolase_composite"/>
</dbReference>
<dbReference type="Pfam" id="PF01979">
    <property type="entry name" value="Amidohydro_1"/>
    <property type="match status" value="1"/>
</dbReference>
<evidence type="ECO:0000259" key="6">
    <source>
        <dbReference type="Pfam" id="PF13382"/>
    </source>
</evidence>
<dbReference type="InterPro" id="IPR006680">
    <property type="entry name" value="Amidohydro-rel"/>
</dbReference>
<name>A0A2N0Z6J7_9BACI</name>
<evidence type="ECO:0000256" key="2">
    <source>
        <dbReference type="ARBA" id="ARBA00012782"/>
    </source>
</evidence>
<comment type="similarity">
    <text evidence="1">Belongs to the metallo-dependent hydrolases superfamily. Adenine deaminase family.</text>
</comment>
<accession>A0A2N0Z6J7</accession>
<dbReference type="Proteomes" id="UP000233375">
    <property type="component" value="Unassembled WGS sequence"/>
</dbReference>
<evidence type="ECO:0000256" key="3">
    <source>
        <dbReference type="ARBA" id="ARBA00022801"/>
    </source>
</evidence>
<dbReference type="SUPFAM" id="SSF51338">
    <property type="entry name" value="Composite domain of metallo-dependent hydrolases"/>
    <property type="match status" value="1"/>
</dbReference>
<dbReference type="Gene3D" id="2.30.40.10">
    <property type="entry name" value="Urease, subunit C, domain 1"/>
    <property type="match status" value="1"/>
</dbReference>
<dbReference type="Gene3D" id="3.20.20.140">
    <property type="entry name" value="Metal-dependent hydrolases"/>
    <property type="match status" value="1"/>
</dbReference>
<evidence type="ECO:0000256" key="4">
    <source>
        <dbReference type="ARBA" id="ARBA00047720"/>
    </source>
</evidence>
<dbReference type="GO" id="GO:0000034">
    <property type="term" value="F:adenine deaminase activity"/>
    <property type="evidence" value="ECO:0007669"/>
    <property type="project" value="UniProtKB-EC"/>
</dbReference>
<organism evidence="7 8">
    <name type="scientific">Niallia nealsonii</name>
    <dbReference type="NCBI Taxonomy" id="115979"/>
    <lineage>
        <taxon>Bacteria</taxon>
        <taxon>Bacillati</taxon>
        <taxon>Bacillota</taxon>
        <taxon>Bacilli</taxon>
        <taxon>Bacillales</taxon>
        <taxon>Bacillaceae</taxon>
        <taxon>Niallia</taxon>
    </lineage>
</organism>
<proteinExistence type="inferred from homology"/>
<evidence type="ECO:0000313" key="8">
    <source>
        <dbReference type="Proteomes" id="UP000233375"/>
    </source>
</evidence>
<sequence>MLDQRYRWKSKILRNHVAVLNGEKSPTIILKDATYLNQTLRKWIVANIWILEDRIVYVGKDMPEMINQSEIVDCKNQLLVPGYIEPHAHPFQIYNPLTLAQYTSQFGTTTLVNDNLMLAMHLDKKKAFTLMDLMQEIPSTIYWWCRYDSQTELEDEEMVFSHSNVKNWIQHDAVLQGGELTAWPKLLAGDDMMLHWMQETKRMRKKIEGHFPGASEKTLAKMMLLGVDSDHEAMIGKEVLDRLLQGYMVSLRYSSIRPDLPRLLDEIHHLGIDQYDKFMLTTDGSPSYFYEQGHIDQLIRIALKKGVPVVDAYNMATINIAKYYHLEHLHGNIATGRVANINFLTSKENPTPISVLAKGVWVKRDGKEVEGIYPTIEWKDCGLNPMQINWDLSYNDMQFSMPFGIKLENSVITKPYSISMNVSGNKLSEEHDECFFMLLDRQGKWRINTLLKGFSNAIGGLASSYTGDGNIILLGKDQSDMMKAFNRLKGIGGGIVLIKDGRILIELSLPLKGLMADIPLMNLITKEKDLIKIIKELGFVYEDPIYTLAFFSATHLPYIRITQKGLYDVLNKNVLFPAIMR</sequence>
<reference evidence="7 8" key="1">
    <citation type="journal article" date="2003" name="Int. J. Syst. Evol. Microbiol.">
        <title>Bacillus nealsonii sp. nov., isolated from a spacecraft-assembly facility, whose spores are gamma-radiation resistant.</title>
        <authorList>
            <person name="Venkateswaran K."/>
            <person name="Kempf M."/>
            <person name="Chen F."/>
            <person name="Satomi M."/>
            <person name="Nicholson W."/>
            <person name="Kern R."/>
        </authorList>
    </citation>
    <scope>NUCLEOTIDE SEQUENCE [LARGE SCALE GENOMIC DNA]</scope>
    <source>
        <strain evidence="7 8">FO-92</strain>
    </source>
</reference>
<gene>
    <name evidence="7" type="ORF">CWS01_03345</name>
</gene>
<evidence type="ECO:0000256" key="1">
    <source>
        <dbReference type="ARBA" id="ARBA00006773"/>
    </source>
</evidence>
<dbReference type="PANTHER" id="PTHR11113:SF6">
    <property type="entry name" value="ADENINE DEAMINASE YERA-RELATED"/>
    <property type="match status" value="1"/>
</dbReference>
<feature type="domain" description="Amidohydrolase-related" evidence="5">
    <location>
        <begin position="79"/>
        <end position="362"/>
    </location>
</feature>
<dbReference type="AlphaFoldDB" id="A0A2N0Z6J7"/>
<comment type="caution">
    <text evidence="7">The sequence shown here is derived from an EMBL/GenBank/DDBJ whole genome shotgun (WGS) entry which is preliminary data.</text>
</comment>
<dbReference type="SUPFAM" id="SSF51556">
    <property type="entry name" value="Metallo-dependent hydrolases"/>
    <property type="match status" value="1"/>
</dbReference>
<feature type="domain" description="Adenine deaminase C-terminal" evidence="6">
    <location>
        <begin position="411"/>
        <end position="571"/>
    </location>
</feature>
<keyword evidence="3" id="KW-0378">Hydrolase</keyword>
<keyword evidence="8" id="KW-1185">Reference proteome</keyword>
<dbReference type="InterPro" id="IPR026912">
    <property type="entry name" value="Adenine_deam_C"/>
</dbReference>
<comment type="catalytic activity">
    <reaction evidence="4">
        <text>adenine + H2O + H(+) = hypoxanthine + NH4(+)</text>
        <dbReference type="Rhea" id="RHEA:23688"/>
        <dbReference type="ChEBI" id="CHEBI:15377"/>
        <dbReference type="ChEBI" id="CHEBI:15378"/>
        <dbReference type="ChEBI" id="CHEBI:16708"/>
        <dbReference type="ChEBI" id="CHEBI:17368"/>
        <dbReference type="ChEBI" id="CHEBI:28938"/>
        <dbReference type="EC" id="3.5.4.2"/>
    </reaction>
</comment>
<dbReference type="OrthoDB" id="9775607at2"/>
<evidence type="ECO:0000313" key="7">
    <source>
        <dbReference type="EMBL" id="PKG25146.1"/>
    </source>
</evidence>